<dbReference type="InterPro" id="IPR016169">
    <property type="entry name" value="FAD-bd_PCMH_sub2"/>
</dbReference>
<dbReference type="Pfam" id="PF02913">
    <property type="entry name" value="FAD-oxidase_C"/>
    <property type="match status" value="1"/>
</dbReference>
<dbReference type="InterPro" id="IPR016164">
    <property type="entry name" value="FAD-linked_Oxase-like_C"/>
</dbReference>
<dbReference type="InterPro" id="IPR051914">
    <property type="entry name" value="FAD-linked_OxidoTrans_Type4"/>
</dbReference>
<evidence type="ECO:0000259" key="5">
    <source>
        <dbReference type="PROSITE" id="PS51387"/>
    </source>
</evidence>
<dbReference type="PROSITE" id="PS51387">
    <property type="entry name" value="FAD_PCMH"/>
    <property type="match status" value="1"/>
</dbReference>
<protein>
    <submittedName>
        <fullName evidence="6">FAD-linked oxidase</fullName>
    </submittedName>
</protein>
<dbReference type="InterPro" id="IPR036318">
    <property type="entry name" value="FAD-bd_PCMH-like_sf"/>
</dbReference>
<sequence length="465" mass="47944">MTDAALADLARLLSPDSLILDESVREAYAHDDAEWAEYTTPSAVVRAASIDDVVATVTWAARHGVAIVPRGAGTGLSGGANATSGSLVLTLERMTEVLEVNVEERYARVQAGVLNDALRQEVAASGLWYPPDPASQAISTIGGNVATNAGGICCVKYGVTRDYVLGLTVVLADGSIARLGRTTAKGVTGYDLTALMVGSEGTLGIVVEATLKLLPPGGREERAVVGYFPSLTAAGRAVAAVAAAGIVPAALELIDRMCLHAVAQWQGWDLPEGAAALLLAKVDEAGEAGERLAARLEDAFRDAGGAAVERADDPAEIDRLFRARRLAYPALERLGPVLTEDVCVPRGAVPEMLARIEAIAADADVVIANIAHAGDGNLHPLIIAPEGDEAAKARAKGAFDRIVTACRALGGTVTGEHGVGLLKLPGAAAELSPTVIRLHADIKRALDPQGILNPGKAFPTEGAPA</sequence>
<dbReference type="EMBL" id="AP027141">
    <property type="protein sequence ID" value="BDV31163.1"/>
    <property type="molecule type" value="Genomic_DNA"/>
</dbReference>
<dbReference type="PANTHER" id="PTHR42934:SF2">
    <property type="entry name" value="GLYCOLATE OXIDASE SUBUNIT GLCD"/>
    <property type="match status" value="1"/>
</dbReference>
<keyword evidence="3" id="KW-0274">FAD</keyword>
<evidence type="ECO:0000256" key="3">
    <source>
        <dbReference type="ARBA" id="ARBA00022827"/>
    </source>
</evidence>
<comment type="cofactor">
    <cofactor evidence="1">
        <name>FAD</name>
        <dbReference type="ChEBI" id="CHEBI:57692"/>
    </cofactor>
</comment>
<dbReference type="SUPFAM" id="SSF56176">
    <property type="entry name" value="FAD-binding/transporter-associated domain-like"/>
    <property type="match status" value="1"/>
</dbReference>
<feature type="domain" description="FAD-binding PCMH-type" evidence="5">
    <location>
        <begin position="37"/>
        <end position="216"/>
    </location>
</feature>
<dbReference type="RefSeq" id="WP_263798257.1">
    <property type="nucleotide sequence ID" value="NZ_AP027141.1"/>
</dbReference>
<accession>A0ABM8DZR3</accession>
<dbReference type="Gene3D" id="3.30.70.2740">
    <property type="match status" value="1"/>
</dbReference>
<keyword evidence="4" id="KW-0560">Oxidoreductase</keyword>
<dbReference type="InterPro" id="IPR016166">
    <property type="entry name" value="FAD-bd_PCMH"/>
</dbReference>
<dbReference type="SUPFAM" id="SSF55103">
    <property type="entry name" value="FAD-linked oxidases, C-terminal domain"/>
    <property type="match status" value="1"/>
</dbReference>
<proteinExistence type="predicted"/>
<evidence type="ECO:0000313" key="6">
    <source>
        <dbReference type="EMBL" id="BDV31163.1"/>
    </source>
</evidence>
<evidence type="ECO:0000313" key="7">
    <source>
        <dbReference type="Proteomes" id="UP001317779"/>
    </source>
</evidence>
<evidence type="ECO:0000256" key="4">
    <source>
        <dbReference type="ARBA" id="ARBA00023002"/>
    </source>
</evidence>
<dbReference type="InterPro" id="IPR004113">
    <property type="entry name" value="FAD-bd_oxidored_4_C"/>
</dbReference>
<dbReference type="InterPro" id="IPR016171">
    <property type="entry name" value="Vanillyl_alc_oxidase_C-sub2"/>
</dbReference>
<dbReference type="Proteomes" id="UP001317779">
    <property type="component" value="Chromosome"/>
</dbReference>
<keyword evidence="7" id="KW-1185">Reference proteome</keyword>
<reference evidence="6 7" key="1">
    <citation type="submission" date="2022-12" db="EMBL/GenBank/DDBJ databases">
        <title>Microbacterium terricola strain KV-448 chromosome, complete genome.</title>
        <authorList>
            <person name="Oshima T."/>
            <person name="Moriya T."/>
            <person name="Bessho Y."/>
        </authorList>
    </citation>
    <scope>NUCLEOTIDE SEQUENCE [LARGE SCALE GENOMIC DNA]</scope>
    <source>
        <strain evidence="6 7">KV-448</strain>
    </source>
</reference>
<keyword evidence="2" id="KW-0285">Flavoprotein</keyword>
<name>A0ABM8DZR3_9MICO</name>
<dbReference type="Gene3D" id="3.30.465.10">
    <property type="match status" value="1"/>
</dbReference>
<organism evidence="6 7">
    <name type="scientific">Microbacterium terricola</name>
    <dbReference type="NCBI Taxonomy" id="344163"/>
    <lineage>
        <taxon>Bacteria</taxon>
        <taxon>Bacillati</taxon>
        <taxon>Actinomycetota</taxon>
        <taxon>Actinomycetes</taxon>
        <taxon>Micrococcales</taxon>
        <taxon>Microbacteriaceae</taxon>
        <taxon>Microbacterium</taxon>
    </lineage>
</organism>
<dbReference type="PANTHER" id="PTHR42934">
    <property type="entry name" value="GLYCOLATE OXIDASE SUBUNIT GLCD"/>
    <property type="match status" value="1"/>
</dbReference>
<dbReference type="InterPro" id="IPR006094">
    <property type="entry name" value="Oxid_FAD_bind_N"/>
</dbReference>
<evidence type="ECO:0000256" key="2">
    <source>
        <dbReference type="ARBA" id="ARBA00022630"/>
    </source>
</evidence>
<evidence type="ECO:0000256" key="1">
    <source>
        <dbReference type="ARBA" id="ARBA00001974"/>
    </source>
</evidence>
<dbReference type="Pfam" id="PF01565">
    <property type="entry name" value="FAD_binding_4"/>
    <property type="match status" value="1"/>
</dbReference>
<gene>
    <name evidence="6" type="ORF">Microterr_18230</name>
</gene>
<dbReference type="Gene3D" id="1.10.45.10">
    <property type="entry name" value="Vanillyl-alcohol Oxidase, Chain A, domain 4"/>
    <property type="match status" value="1"/>
</dbReference>